<protein>
    <submittedName>
        <fullName evidence="2">Transposase IS66</fullName>
    </submittedName>
</protein>
<gene>
    <name evidence="2" type="ORF">A33K_18627</name>
</gene>
<keyword evidence="3" id="KW-1185">Reference proteome</keyword>
<dbReference type="InterPro" id="IPR004291">
    <property type="entry name" value="Transposase_IS66_central"/>
</dbReference>
<reference evidence="3" key="1">
    <citation type="journal article" date="2012" name="J. Bacteriol.">
        <title>Revised Genome Sequence of Burkholderia thailandensis MSMB43 with Improved Annotation.</title>
        <authorList>
            <person name="Zhuo Y."/>
            <person name="Liu L."/>
            <person name="Wang Q."/>
            <person name="Liu X."/>
            <person name="Ren B."/>
            <person name="Liu M."/>
            <person name="Ni P."/>
            <person name="Cheng Y.Q."/>
            <person name="Zhang L."/>
        </authorList>
    </citation>
    <scope>NUCLEOTIDE SEQUENCE [LARGE SCALE GENOMIC DNA]</scope>
    <source>
        <strain evidence="3">MSMB43</strain>
    </source>
</reference>
<evidence type="ECO:0000259" key="1">
    <source>
        <dbReference type="Pfam" id="PF03050"/>
    </source>
</evidence>
<evidence type="ECO:0000313" key="3">
    <source>
        <dbReference type="Proteomes" id="UP000004682"/>
    </source>
</evidence>
<dbReference type="Pfam" id="PF03050">
    <property type="entry name" value="DDE_Tnp_IS66"/>
    <property type="match status" value="1"/>
</dbReference>
<dbReference type="Proteomes" id="UP000004682">
    <property type="component" value="Unassembled WGS sequence"/>
</dbReference>
<dbReference type="EMBL" id="JH692071">
    <property type="protein sequence ID" value="EIP84772.1"/>
    <property type="molecule type" value="Genomic_DNA"/>
</dbReference>
<evidence type="ECO:0000313" key="2">
    <source>
        <dbReference type="EMBL" id="EIP84772.1"/>
    </source>
</evidence>
<name>A0ABN0FXR5_9BURK</name>
<feature type="domain" description="Transposase IS66 central" evidence="1">
    <location>
        <begin position="2"/>
        <end position="34"/>
    </location>
</feature>
<proteinExistence type="predicted"/>
<organism evidence="2 3">
    <name type="scientific">Burkholderia humptydooensis MSMB43</name>
    <dbReference type="NCBI Taxonomy" id="441157"/>
    <lineage>
        <taxon>Bacteria</taxon>
        <taxon>Pseudomonadati</taxon>
        <taxon>Pseudomonadota</taxon>
        <taxon>Betaproteobacteria</taxon>
        <taxon>Burkholderiales</taxon>
        <taxon>Burkholderiaceae</taxon>
        <taxon>Burkholderia</taxon>
        <taxon>pseudomallei group</taxon>
    </lineage>
</organism>
<accession>A0ABN0FXR5</accession>
<sequence length="66" mass="7638">MLQTDAFAGYADLYRGGNNQEAARMAHARRKIHDEGRPGFVNMRSFAYSRLCSAPDYAKRWLERIE</sequence>